<dbReference type="OrthoDB" id="6713140at2"/>
<dbReference type="RefSeq" id="WP_101753166.1">
    <property type="nucleotide sequence ID" value="NZ_CP025430.1"/>
</dbReference>
<sequence>MPEPLDLRLYLHQPMLGNARRGKVNFLQRLTRLLEGQGWRVQILPSGEAAREAAPDQPGYALFHMEKPTHDLALTFRRAYHYPFWRIEQVAERWRWPVAEAAFSPDAIDPATAQNFLSRLAARVLPGPAPRRDGPVLIPLQGRIAETRSFQTLSPLDMVARVAQSGRPCVATLHPRENYSPEDRAALEALATRHPNLTVGGKTAALLRDCAFVVTQNSAVAFDGFILGKPAVLFAQVDFHHIGLKVADLGVEAALAAAHDHRPDFARYLFWFLQMNAINMSAPDADRRIAAALARGGWPVAPPA</sequence>
<dbReference type="KEGG" id="pzh:CX676_13945"/>
<organism evidence="1 2">
    <name type="scientific">Paracoccus zhejiangensis</name>
    <dbReference type="NCBI Taxonomy" id="1077935"/>
    <lineage>
        <taxon>Bacteria</taxon>
        <taxon>Pseudomonadati</taxon>
        <taxon>Pseudomonadota</taxon>
        <taxon>Alphaproteobacteria</taxon>
        <taxon>Rhodobacterales</taxon>
        <taxon>Paracoccaceae</taxon>
        <taxon>Paracoccus</taxon>
    </lineage>
</organism>
<reference evidence="1 2" key="1">
    <citation type="journal article" date="2013" name="Antonie Van Leeuwenhoek">
        <title>Paracoccus zhejiangensis sp. nov., isolated from activated sludge in wastewater-treatment system.</title>
        <authorList>
            <person name="Wu Z.G."/>
            <person name="Zhang D.F."/>
            <person name="Liu Y.L."/>
            <person name="Wang F."/>
            <person name="Jiang X."/>
            <person name="Li C."/>
            <person name="Li S.P."/>
            <person name="Hong Q."/>
            <person name="Li W.J."/>
        </authorList>
    </citation>
    <scope>NUCLEOTIDE SEQUENCE [LARGE SCALE GENOMIC DNA]</scope>
    <source>
        <strain evidence="1 2">J6</strain>
    </source>
</reference>
<keyword evidence="2" id="KW-1185">Reference proteome</keyword>
<protein>
    <recommendedName>
        <fullName evidence="3">Capsular biosynthesis protein</fullName>
    </recommendedName>
</protein>
<evidence type="ECO:0008006" key="3">
    <source>
        <dbReference type="Google" id="ProtNLM"/>
    </source>
</evidence>
<proteinExistence type="predicted"/>
<dbReference type="AlphaFoldDB" id="A0A2H5F0Q5"/>
<evidence type="ECO:0000313" key="2">
    <source>
        <dbReference type="Proteomes" id="UP000234530"/>
    </source>
</evidence>
<dbReference type="Proteomes" id="UP000234530">
    <property type="component" value="Chromosome"/>
</dbReference>
<evidence type="ECO:0000313" key="1">
    <source>
        <dbReference type="EMBL" id="AUH65139.1"/>
    </source>
</evidence>
<accession>A0A2H5F0Q5</accession>
<gene>
    <name evidence="1" type="ORF">CX676_13945</name>
</gene>
<name>A0A2H5F0Q5_9RHOB</name>
<dbReference type="EMBL" id="CP025430">
    <property type="protein sequence ID" value="AUH65139.1"/>
    <property type="molecule type" value="Genomic_DNA"/>
</dbReference>